<comment type="caution">
    <text evidence="3">The sequence shown here is derived from an EMBL/GenBank/DDBJ whole genome shotgun (WGS) entry which is preliminary data.</text>
</comment>
<reference evidence="3" key="1">
    <citation type="submission" date="2022-10" db="EMBL/GenBank/DDBJ databases">
        <title>Adaptive evolution leads to modifications in subtelomeric GC content in a zoonotic Cryptosporidium species.</title>
        <authorList>
            <person name="Li J."/>
            <person name="Feng Y."/>
            <person name="Xiao L."/>
        </authorList>
    </citation>
    <scope>NUCLEOTIDE SEQUENCE</scope>
    <source>
        <strain evidence="3">33844</strain>
    </source>
</reference>
<feature type="compositionally biased region" description="Basic residues" evidence="1">
    <location>
        <begin position="250"/>
        <end position="263"/>
    </location>
</feature>
<proteinExistence type="predicted"/>
<name>A0A9D5HYS0_9CRYT</name>
<feature type="region of interest" description="Disordered" evidence="1">
    <location>
        <begin position="244"/>
        <end position="274"/>
    </location>
</feature>
<keyword evidence="2" id="KW-0732">Signal</keyword>
<evidence type="ECO:0000256" key="2">
    <source>
        <dbReference type="SAM" id="SignalP"/>
    </source>
</evidence>
<feature type="signal peptide" evidence="2">
    <location>
        <begin position="1"/>
        <end position="21"/>
    </location>
</feature>
<evidence type="ECO:0000256" key="1">
    <source>
        <dbReference type="SAM" id="MobiDB-lite"/>
    </source>
</evidence>
<dbReference type="AlphaFoldDB" id="A0A9D5HYS0"/>
<dbReference type="Proteomes" id="UP001067231">
    <property type="component" value="Unassembled WGS sequence"/>
</dbReference>
<dbReference type="OrthoDB" id="344287at2759"/>
<protein>
    <recommendedName>
        <fullName evidence="4">Signal peptide-containing protein</fullName>
    </recommendedName>
</protein>
<gene>
    <name evidence="3" type="ORF">OJ253_1811</name>
</gene>
<feature type="compositionally biased region" description="Basic and acidic residues" evidence="1">
    <location>
        <begin position="264"/>
        <end position="274"/>
    </location>
</feature>
<feature type="chain" id="PRO_5039611201" description="Signal peptide-containing protein" evidence="2">
    <location>
        <begin position="22"/>
        <end position="414"/>
    </location>
</feature>
<accession>A0A9D5HYS0</accession>
<evidence type="ECO:0000313" key="3">
    <source>
        <dbReference type="EMBL" id="KAJ1608767.1"/>
    </source>
</evidence>
<organism evidence="3">
    <name type="scientific">Cryptosporidium canis</name>
    <dbReference type="NCBI Taxonomy" id="195482"/>
    <lineage>
        <taxon>Eukaryota</taxon>
        <taxon>Sar</taxon>
        <taxon>Alveolata</taxon>
        <taxon>Apicomplexa</taxon>
        <taxon>Conoidasida</taxon>
        <taxon>Coccidia</taxon>
        <taxon>Eucoccidiorida</taxon>
        <taxon>Eimeriorina</taxon>
        <taxon>Cryptosporidiidae</taxon>
        <taxon>Cryptosporidium</taxon>
    </lineage>
</organism>
<evidence type="ECO:0008006" key="4">
    <source>
        <dbReference type="Google" id="ProtNLM"/>
    </source>
</evidence>
<dbReference type="EMBL" id="JAPCXC010000040">
    <property type="protein sequence ID" value="KAJ1608767.1"/>
    <property type="molecule type" value="Genomic_DNA"/>
</dbReference>
<sequence>MRKSFFFFALILLFFPVCSLSASNFECNDGDEVNGRNLIIVLNTYIKYLKLLKKFANCLQNYNIFSFNPLLATINHRIEQAKYNAILIYSELDPQDCDPSLKTMYETKLEEQFERLIQIMLKCMHTSIDLELVDLLHDSLVIIHKYLYAQFKEKDWSGLINDRKERISNVLMDAFTTVCMASVQMLRNLIAIKQEKQESRRMAHQRKIALTKQLSGPELREAEKLANLNAHIAMGCCTDGSCDSLESTGKKKTKSKRSGRKKQKELAEKGVAEADDKVENKQSNLDIEYVVDILNLILEKLRNISGEESKLRILASSYNDIHSDIMRLKVQSSNDKLVCRADKLPENLPYNSNSSESKNNKSECRSILRKMAGAVVCGCTNDDCKIGHTWKIKDYCVHSCGPKFEKNYDVNSVD</sequence>